<evidence type="ECO:0000256" key="5">
    <source>
        <dbReference type="ARBA" id="ARBA00023224"/>
    </source>
</evidence>
<dbReference type="InterPro" id="IPR004089">
    <property type="entry name" value="MCPsignal_dom"/>
</dbReference>
<proteinExistence type="inferred from homology"/>
<feature type="domain" description="HAMP" evidence="10">
    <location>
        <begin position="289"/>
        <end position="342"/>
    </location>
</feature>
<feature type="domain" description="Methyl-accepting transducer" evidence="9">
    <location>
        <begin position="347"/>
        <end position="583"/>
    </location>
</feature>
<organism evidence="11 12">
    <name type="scientific">Colwellia psychrerythraea (strain 34H / ATCC BAA-681)</name>
    <name type="common">Vibrio psychroerythus</name>
    <dbReference type="NCBI Taxonomy" id="167879"/>
    <lineage>
        <taxon>Bacteria</taxon>
        <taxon>Pseudomonadati</taxon>
        <taxon>Pseudomonadota</taxon>
        <taxon>Gammaproteobacteria</taxon>
        <taxon>Alteromonadales</taxon>
        <taxon>Colwelliaceae</taxon>
        <taxon>Colwellia</taxon>
    </lineage>
</organism>
<dbReference type="KEGG" id="cps:CPS_4372"/>
<accession>Q47W01</accession>
<dbReference type="GO" id="GO:0016020">
    <property type="term" value="C:membrane"/>
    <property type="evidence" value="ECO:0007669"/>
    <property type="project" value="UniProtKB-SubCell"/>
</dbReference>
<dbReference type="PRINTS" id="PR00260">
    <property type="entry name" value="CHEMTRNSDUCR"/>
</dbReference>
<dbReference type="Gene3D" id="1.10.287.950">
    <property type="entry name" value="Methyl-accepting chemotaxis protein"/>
    <property type="match status" value="1"/>
</dbReference>
<keyword evidence="4 8" id="KW-0472">Membrane</keyword>
<evidence type="ECO:0000256" key="3">
    <source>
        <dbReference type="ARBA" id="ARBA00022989"/>
    </source>
</evidence>
<dbReference type="PANTHER" id="PTHR32089:SF119">
    <property type="entry name" value="METHYL-ACCEPTING CHEMOTAXIS PROTEIN CTPL"/>
    <property type="match status" value="1"/>
</dbReference>
<sequence>MLIKNKLIANTAILVLAMILMLMLLNYESSALQHDINIAKSIGNIKASVLELRHEEKDFSAHKKLTNSDQFNKQMKNVQHQINALSDDFAEVGLSMPELTSMGNILVQYQDQFTHLVGLQKKIGLDAKSGLYGELRGAVHSVETLIGKDNYRLRSEMLQLRRNEKDFMLRLDEKYVDKLNKNVNKLLTSVQASNFTFAKKQEVNKLIKAYQNSFSNLVISQKELGYNEKMGSRNKMRHVVNQVDNELKKLLSHSESAVKEDVNFINTLAYSLFSVVLVVALVSAWLIGKSILNRISNLQSSMNSIAQSNDLTIAVDVSGGDELSDMATVFNHMLTNFRSLIVEVNHSVNTLNTATGSLAENIYNANEGVETQMQQTDLVATAVTEMVATVDEIATNTREAAHKAEVTNSNAGKGKAGVEQTINQIGQLSEKLLDSENVVKELEKESVTIASVLGVIRGIAEQTNLLALNAAIEAARAGEQGRGFAVVADEVRTLASRTQDSTQEIETIIGLLQKRTQEIVTLMAECRNQGKESAEQASSAGAMLDEITQDVALIMDMNSAIATAIQEQSTVASEVNQHVVMIRDVTEQSGDSAKQNEQMSEELSQQAQVLTTEVSRFTV</sequence>
<feature type="transmembrane region" description="Helical" evidence="8">
    <location>
        <begin position="7"/>
        <end position="27"/>
    </location>
</feature>
<dbReference type="SUPFAM" id="SSF58104">
    <property type="entry name" value="Methyl-accepting chemotaxis protein (MCP) signaling domain"/>
    <property type="match status" value="1"/>
</dbReference>
<comment type="subcellular location">
    <subcellularLocation>
        <location evidence="1">Membrane</location>
        <topology evidence="1">Multi-pass membrane protein</topology>
    </subcellularLocation>
</comment>
<dbReference type="Proteomes" id="UP000000547">
    <property type="component" value="Chromosome"/>
</dbReference>
<dbReference type="GO" id="GO:0004888">
    <property type="term" value="F:transmembrane signaling receptor activity"/>
    <property type="evidence" value="ECO:0007669"/>
    <property type="project" value="InterPro"/>
</dbReference>
<name>Q47W01_COLP3</name>
<dbReference type="SMART" id="SM00304">
    <property type="entry name" value="HAMP"/>
    <property type="match status" value="1"/>
</dbReference>
<evidence type="ECO:0000259" key="9">
    <source>
        <dbReference type="PROSITE" id="PS50111"/>
    </source>
</evidence>
<dbReference type="SMART" id="SM01358">
    <property type="entry name" value="HBM"/>
    <property type="match status" value="1"/>
</dbReference>
<keyword evidence="2 8" id="KW-0812">Transmembrane</keyword>
<dbReference type="EMBL" id="CP000083">
    <property type="protein sequence ID" value="AAZ28603.1"/>
    <property type="molecule type" value="Genomic_DNA"/>
</dbReference>
<evidence type="ECO:0000256" key="4">
    <source>
        <dbReference type="ARBA" id="ARBA00023136"/>
    </source>
</evidence>
<keyword evidence="5 7" id="KW-0807">Transducer</keyword>
<evidence type="ECO:0000256" key="7">
    <source>
        <dbReference type="PROSITE-ProRule" id="PRU00284"/>
    </source>
</evidence>
<dbReference type="GO" id="GO:0006935">
    <property type="term" value="P:chemotaxis"/>
    <property type="evidence" value="ECO:0007669"/>
    <property type="project" value="InterPro"/>
</dbReference>
<dbReference type="PROSITE" id="PS50111">
    <property type="entry name" value="CHEMOTAXIS_TRANSDUC_2"/>
    <property type="match status" value="1"/>
</dbReference>
<evidence type="ECO:0000256" key="6">
    <source>
        <dbReference type="ARBA" id="ARBA00029447"/>
    </source>
</evidence>
<dbReference type="SMART" id="SM00283">
    <property type="entry name" value="MA"/>
    <property type="match status" value="1"/>
</dbReference>
<dbReference type="CDD" id="cd11386">
    <property type="entry name" value="MCP_signal"/>
    <property type="match status" value="1"/>
</dbReference>
<gene>
    <name evidence="11" type="ordered locus">CPS_4372</name>
</gene>
<evidence type="ECO:0000256" key="1">
    <source>
        <dbReference type="ARBA" id="ARBA00004141"/>
    </source>
</evidence>
<dbReference type="STRING" id="167879.CPS_4372"/>
<dbReference type="CDD" id="cd06225">
    <property type="entry name" value="HAMP"/>
    <property type="match status" value="1"/>
</dbReference>
<dbReference type="InterPro" id="IPR003660">
    <property type="entry name" value="HAMP_dom"/>
</dbReference>
<evidence type="ECO:0000256" key="2">
    <source>
        <dbReference type="ARBA" id="ARBA00022692"/>
    </source>
</evidence>
<dbReference type="AlphaFoldDB" id="Q47W01"/>
<evidence type="ECO:0000259" key="10">
    <source>
        <dbReference type="PROSITE" id="PS50885"/>
    </source>
</evidence>
<dbReference type="HOGENOM" id="CLU_000445_107_27_6"/>
<comment type="similarity">
    <text evidence="6">Belongs to the methyl-accepting chemotaxis (MCP) protein family.</text>
</comment>
<dbReference type="GO" id="GO:0007165">
    <property type="term" value="P:signal transduction"/>
    <property type="evidence" value="ECO:0007669"/>
    <property type="project" value="UniProtKB-KW"/>
</dbReference>
<dbReference type="Pfam" id="PF00672">
    <property type="entry name" value="HAMP"/>
    <property type="match status" value="1"/>
</dbReference>
<keyword evidence="3 8" id="KW-1133">Transmembrane helix</keyword>
<evidence type="ECO:0000256" key="8">
    <source>
        <dbReference type="SAM" id="Phobius"/>
    </source>
</evidence>
<dbReference type="Pfam" id="PF00015">
    <property type="entry name" value="MCPsignal"/>
    <property type="match status" value="1"/>
</dbReference>
<dbReference type="PANTHER" id="PTHR32089">
    <property type="entry name" value="METHYL-ACCEPTING CHEMOTAXIS PROTEIN MCPB"/>
    <property type="match status" value="1"/>
</dbReference>
<dbReference type="eggNOG" id="COG0840">
    <property type="taxonomic scope" value="Bacteria"/>
</dbReference>
<dbReference type="InterPro" id="IPR032255">
    <property type="entry name" value="HBM"/>
</dbReference>
<dbReference type="PROSITE" id="PS50885">
    <property type="entry name" value="HAMP"/>
    <property type="match status" value="1"/>
</dbReference>
<dbReference type="InterPro" id="IPR004090">
    <property type="entry name" value="Chemotax_Me-accpt_rcpt"/>
</dbReference>
<evidence type="ECO:0000313" key="11">
    <source>
        <dbReference type="EMBL" id="AAZ28603.1"/>
    </source>
</evidence>
<dbReference type="RefSeq" id="WP_011045102.1">
    <property type="nucleotide sequence ID" value="NC_003910.7"/>
</dbReference>
<evidence type="ECO:0000313" key="12">
    <source>
        <dbReference type="Proteomes" id="UP000000547"/>
    </source>
</evidence>
<reference evidence="11" key="1">
    <citation type="journal article" date="2005" name="Proc. Natl. Acad. Sci. U.S.A.">
        <title>The psychrophilic lifestyle as revealed by the genome sequence of Colwellia psychrerythraea 34H through genomic and proteomic analyses.</title>
        <authorList>
            <person name="Methe B.A."/>
            <person name="Nelson K.E."/>
            <person name="Deming J.W."/>
            <person name="Momen B."/>
            <person name="Melamud E."/>
            <person name="Zhang X."/>
            <person name="Moult J."/>
            <person name="Madupu R."/>
            <person name="Nelson W.C."/>
            <person name="Dodson R.J."/>
            <person name="Brinkac L.M."/>
            <person name="Daugherty S.C."/>
            <person name="Durkin A.S."/>
            <person name="DeBoy R.T."/>
            <person name="Kolonay J.F."/>
            <person name="Sullivan S.A."/>
            <person name="Zhou L."/>
            <person name="Davidsen T.M."/>
            <person name="Wu M."/>
            <person name="Huston A.L."/>
            <person name="Lewis M."/>
            <person name="Weaver B."/>
            <person name="Weidman J.F."/>
            <person name="Khouri H."/>
            <person name="Utterback T.R."/>
            <person name="Feldblyum T.V."/>
            <person name="Fraser C.M."/>
        </authorList>
    </citation>
    <scope>NUCLEOTIDE SEQUENCE [LARGE SCALE GENOMIC DNA]</scope>
    <source>
        <strain evidence="11">34H</strain>
    </source>
</reference>
<dbReference type="FunFam" id="1.10.287.950:FF:000001">
    <property type="entry name" value="Methyl-accepting chemotaxis sensory transducer"/>
    <property type="match status" value="1"/>
</dbReference>
<protein>
    <submittedName>
        <fullName evidence="11">Methyl-accepting chemotaxis protein</fullName>
    </submittedName>
</protein>